<feature type="region of interest" description="Disordered" evidence="1">
    <location>
        <begin position="41"/>
        <end position="104"/>
    </location>
</feature>
<organism evidence="2 3">
    <name type="scientific">Coniosporium apollinis (strain CBS 100218)</name>
    <name type="common">Rock-inhabiting black yeast</name>
    <dbReference type="NCBI Taxonomy" id="1168221"/>
    <lineage>
        <taxon>Eukaryota</taxon>
        <taxon>Fungi</taxon>
        <taxon>Dikarya</taxon>
        <taxon>Ascomycota</taxon>
        <taxon>Pezizomycotina</taxon>
        <taxon>Dothideomycetes</taxon>
        <taxon>Dothideomycetes incertae sedis</taxon>
        <taxon>Coniosporium</taxon>
    </lineage>
</organism>
<dbReference type="Proteomes" id="UP000016924">
    <property type="component" value="Unassembled WGS sequence"/>
</dbReference>
<keyword evidence="3" id="KW-1185">Reference proteome</keyword>
<protein>
    <submittedName>
        <fullName evidence="2">Uncharacterized protein</fullName>
    </submittedName>
</protein>
<feature type="compositionally biased region" description="Acidic residues" evidence="1">
    <location>
        <begin position="81"/>
        <end position="98"/>
    </location>
</feature>
<evidence type="ECO:0000256" key="1">
    <source>
        <dbReference type="SAM" id="MobiDB-lite"/>
    </source>
</evidence>
<evidence type="ECO:0000313" key="3">
    <source>
        <dbReference type="Proteomes" id="UP000016924"/>
    </source>
</evidence>
<dbReference type="RefSeq" id="XP_007783286.1">
    <property type="nucleotide sequence ID" value="XM_007785096.1"/>
</dbReference>
<evidence type="ECO:0000313" key="2">
    <source>
        <dbReference type="EMBL" id="EON67969.1"/>
    </source>
</evidence>
<feature type="compositionally biased region" description="Low complexity" evidence="1">
    <location>
        <begin position="56"/>
        <end position="72"/>
    </location>
</feature>
<gene>
    <name evidence="2" type="ORF">W97_07115</name>
</gene>
<dbReference type="GeneID" id="19904426"/>
<reference evidence="3" key="1">
    <citation type="submission" date="2012-06" db="EMBL/GenBank/DDBJ databases">
        <title>The genome sequence of Coniosporium apollinis CBS 100218.</title>
        <authorList>
            <consortium name="The Broad Institute Genome Sequencing Platform"/>
            <person name="Cuomo C."/>
            <person name="Gorbushina A."/>
            <person name="Noack S."/>
            <person name="Walker B."/>
            <person name="Young S.K."/>
            <person name="Zeng Q."/>
            <person name="Gargeya S."/>
            <person name="Fitzgerald M."/>
            <person name="Haas B."/>
            <person name="Abouelleil A."/>
            <person name="Alvarado L."/>
            <person name="Arachchi H.M."/>
            <person name="Berlin A.M."/>
            <person name="Chapman S.B."/>
            <person name="Goldberg J."/>
            <person name="Griggs A."/>
            <person name="Gujja S."/>
            <person name="Hansen M."/>
            <person name="Howarth C."/>
            <person name="Imamovic A."/>
            <person name="Larimer J."/>
            <person name="McCowan C."/>
            <person name="Montmayeur A."/>
            <person name="Murphy C."/>
            <person name="Neiman D."/>
            <person name="Pearson M."/>
            <person name="Priest M."/>
            <person name="Roberts A."/>
            <person name="Saif S."/>
            <person name="Shea T."/>
            <person name="Sisk P."/>
            <person name="Sykes S."/>
            <person name="Wortman J."/>
            <person name="Nusbaum C."/>
            <person name="Birren B."/>
        </authorList>
    </citation>
    <scope>NUCLEOTIDE SEQUENCE [LARGE SCALE GENOMIC DNA]</scope>
    <source>
        <strain evidence="3">CBS 100218</strain>
    </source>
</reference>
<dbReference type="AlphaFoldDB" id="R7Z1P6"/>
<sequence>MAPTFGPELFGSWFVAAVAAAAPGPEEAWLLEPVVPVAEGAEPPFVEADDPELEVAEPAPVDAEAAPTVVPDDSGESAGEGLDEGSDNGSEDGAEDGAGDGAGIELDEAGLGLIEVVGLSLDSSGSSLGSSGAGI</sequence>
<dbReference type="EMBL" id="JH767592">
    <property type="protein sequence ID" value="EON67969.1"/>
    <property type="molecule type" value="Genomic_DNA"/>
</dbReference>
<name>R7Z1P6_CONA1</name>
<accession>R7Z1P6</accession>
<proteinExistence type="predicted"/>
<dbReference type="HOGENOM" id="CLU_1885646_0_0_1"/>